<keyword evidence="1" id="KW-0732">Signal</keyword>
<feature type="chain" id="PRO_5039429516" evidence="1">
    <location>
        <begin position="29"/>
        <end position="138"/>
    </location>
</feature>
<proteinExistence type="predicted"/>
<evidence type="ECO:0000256" key="1">
    <source>
        <dbReference type="SAM" id="SignalP"/>
    </source>
</evidence>
<dbReference type="EMBL" id="FUZP01000001">
    <property type="protein sequence ID" value="SKC42486.1"/>
    <property type="molecule type" value="Genomic_DNA"/>
</dbReference>
<name>A0A1T5ITM1_9MICO</name>
<evidence type="ECO:0000313" key="3">
    <source>
        <dbReference type="Proteomes" id="UP000190857"/>
    </source>
</evidence>
<reference evidence="2 3" key="1">
    <citation type="submission" date="2017-02" db="EMBL/GenBank/DDBJ databases">
        <authorList>
            <person name="Peterson S.W."/>
        </authorList>
    </citation>
    <scope>NUCLEOTIDE SEQUENCE [LARGE SCALE GENOMIC DNA]</scope>
    <source>
        <strain evidence="2 3">VKM Ac-2059</strain>
    </source>
</reference>
<gene>
    <name evidence="2" type="ORF">SAMN06309945_0835</name>
</gene>
<dbReference type="RefSeq" id="WP_079726996.1">
    <property type="nucleotide sequence ID" value="NZ_FUZP01000001.1"/>
</dbReference>
<dbReference type="OrthoDB" id="4982568at2"/>
<accession>A0A1T5ITM1</accession>
<sequence>MLRARTKTISIIGSFAVAGLLLTGCAGGQSKADACNELNKSVESLQDELTSSVSNLSSDPSAASDAIDKLAKSFSESTGKVTNDEVKPAADKANKAITSMADEFGKYADDPTAADPTALSESATDVQTTFSDLATLCN</sequence>
<keyword evidence="3" id="KW-1185">Reference proteome</keyword>
<dbReference type="Proteomes" id="UP000190857">
    <property type="component" value="Unassembled WGS sequence"/>
</dbReference>
<protein>
    <submittedName>
        <fullName evidence="2">Uncharacterized protein</fullName>
    </submittedName>
</protein>
<evidence type="ECO:0000313" key="2">
    <source>
        <dbReference type="EMBL" id="SKC42486.1"/>
    </source>
</evidence>
<feature type="signal peptide" evidence="1">
    <location>
        <begin position="1"/>
        <end position="28"/>
    </location>
</feature>
<dbReference type="PROSITE" id="PS51257">
    <property type="entry name" value="PROKAR_LIPOPROTEIN"/>
    <property type="match status" value="1"/>
</dbReference>
<dbReference type="AlphaFoldDB" id="A0A1T5ITM1"/>
<organism evidence="2 3">
    <name type="scientific">Okibacterium fritillariae</name>
    <dbReference type="NCBI Taxonomy" id="123320"/>
    <lineage>
        <taxon>Bacteria</taxon>
        <taxon>Bacillati</taxon>
        <taxon>Actinomycetota</taxon>
        <taxon>Actinomycetes</taxon>
        <taxon>Micrococcales</taxon>
        <taxon>Microbacteriaceae</taxon>
        <taxon>Okibacterium</taxon>
    </lineage>
</organism>